<dbReference type="Gene3D" id="1.10.600.10">
    <property type="entry name" value="Farnesyl Diphosphate Synthase"/>
    <property type="match status" value="1"/>
</dbReference>
<dbReference type="Pfam" id="PF19086">
    <property type="entry name" value="Terpene_syn_C_2"/>
    <property type="match status" value="1"/>
</dbReference>
<keyword evidence="2" id="KW-0456">Lyase</keyword>
<dbReference type="GO" id="GO:0008299">
    <property type="term" value="P:isoprenoid biosynthetic process"/>
    <property type="evidence" value="ECO:0007669"/>
    <property type="project" value="UniProtKB-ARBA"/>
</dbReference>
<evidence type="ECO:0000256" key="2">
    <source>
        <dbReference type="RuleBase" id="RU366034"/>
    </source>
</evidence>
<dbReference type="AlphaFoldDB" id="D8TCM6"/>
<comment type="similarity">
    <text evidence="1 2">Belongs to the terpene synthase family.</text>
</comment>
<protein>
    <recommendedName>
        <fullName evidence="2">Terpene synthase</fullName>
        <ecNumber evidence="2">4.2.3.-</ecNumber>
    </recommendedName>
</protein>
<dbReference type="SFLD" id="SFLDG01020">
    <property type="entry name" value="Terpene_Cyclase_Like_2"/>
    <property type="match status" value="1"/>
</dbReference>
<accession>D8TCM6</accession>
<dbReference type="GO" id="GO:0010333">
    <property type="term" value="F:terpene synthase activity"/>
    <property type="evidence" value="ECO:0007669"/>
    <property type="project" value="InterPro"/>
</dbReference>
<proteinExistence type="inferred from homology"/>
<dbReference type="EC" id="4.2.3.-" evidence="2"/>
<evidence type="ECO:0000256" key="1">
    <source>
        <dbReference type="ARBA" id="ARBA00006333"/>
    </source>
</evidence>
<keyword evidence="2" id="KW-0479">Metal-binding</keyword>
<dbReference type="InterPro" id="IPR008949">
    <property type="entry name" value="Isoprenoid_synthase_dom_sf"/>
</dbReference>
<dbReference type="Proteomes" id="UP000001514">
    <property type="component" value="Unassembled WGS sequence"/>
</dbReference>
<sequence>MEFLGLVGEQVSRYIEVWKVLLVHNVPIGIMIMESGAIRAAGQDGREFYSAQASKRSIEMEATLISKFSTVTHFELPQLPNNIPFAYHPQSATISPQIDEWMLRKMKITDQSVRKKMIHSKIGLYACMMYPNAEREKLVLAGKNLWALLLIDDLLESSSKEEMPRLNTTITNLGSGNSRDGAIRNPVLLLYKEVLGELRAAMEPPLLDRYLHCLAASLEGVRKQVHHRTRKSVPGPEEYKLTRRANGFMDILGGIMTEFCMGIRLNQAQIQSPTFRELLNSVSDYVILVNDLLSFRKEFYGGDYHDNWISVLSYHGPRGISFQDVIDQLCEMIQAEEHSILALQKKIADEEGCDSELTKFASELAMVASGSLVWSYLSGRYHGYDNPLITGEIFSGTWLLHPVATVVFPSIKARP</sequence>
<dbReference type="SUPFAM" id="SSF48576">
    <property type="entry name" value="Terpenoid synthases"/>
    <property type="match status" value="1"/>
</dbReference>
<dbReference type="GO" id="GO:0046872">
    <property type="term" value="F:metal ion binding"/>
    <property type="evidence" value="ECO:0007669"/>
    <property type="project" value="UniProtKB-KW"/>
</dbReference>
<name>D8TCM6_SELML</name>
<dbReference type="Gramene" id="EFJ05530">
    <property type="protein sequence ID" value="EFJ05530"/>
    <property type="gene ID" value="SELMODRAFT_449107"/>
</dbReference>
<dbReference type="PANTHER" id="PTHR35201">
    <property type="entry name" value="TERPENE SYNTHASE"/>
    <property type="match status" value="1"/>
</dbReference>
<reference evidence="3 4" key="1">
    <citation type="journal article" date="2011" name="Science">
        <title>The Selaginella genome identifies genetic changes associated with the evolution of vascular plants.</title>
        <authorList>
            <person name="Banks J.A."/>
            <person name="Nishiyama T."/>
            <person name="Hasebe M."/>
            <person name="Bowman J.L."/>
            <person name="Gribskov M."/>
            <person name="dePamphilis C."/>
            <person name="Albert V.A."/>
            <person name="Aono N."/>
            <person name="Aoyama T."/>
            <person name="Ambrose B.A."/>
            <person name="Ashton N.W."/>
            <person name="Axtell M.J."/>
            <person name="Barker E."/>
            <person name="Barker M.S."/>
            <person name="Bennetzen J.L."/>
            <person name="Bonawitz N.D."/>
            <person name="Chapple C."/>
            <person name="Cheng C."/>
            <person name="Correa L.G."/>
            <person name="Dacre M."/>
            <person name="DeBarry J."/>
            <person name="Dreyer I."/>
            <person name="Elias M."/>
            <person name="Engstrom E.M."/>
            <person name="Estelle M."/>
            <person name="Feng L."/>
            <person name="Finet C."/>
            <person name="Floyd S.K."/>
            <person name="Frommer W.B."/>
            <person name="Fujita T."/>
            <person name="Gramzow L."/>
            <person name="Gutensohn M."/>
            <person name="Harholt J."/>
            <person name="Hattori M."/>
            <person name="Heyl A."/>
            <person name="Hirai T."/>
            <person name="Hiwatashi Y."/>
            <person name="Ishikawa M."/>
            <person name="Iwata M."/>
            <person name="Karol K.G."/>
            <person name="Koehler B."/>
            <person name="Kolukisaoglu U."/>
            <person name="Kubo M."/>
            <person name="Kurata T."/>
            <person name="Lalonde S."/>
            <person name="Li K."/>
            <person name="Li Y."/>
            <person name="Litt A."/>
            <person name="Lyons E."/>
            <person name="Manning G."/>
            <person name="Maruyama T."/>
            <person name="Michael T.P."/>
            <person name="Mikami K."/>
            <person name="Miyazaki S."/>
            <person name="Morinaga S."/>
            <person name="Murata T."/>
            <person name="Mueller-Roeber B."/>
            <person name="Nelson D.R."/>
            <person name="Obara M."/>
            <person name="Oguri Y."/>
            <person name="Olmstead R.G."/>
            <person name="Onodera N."/>
            <person name="Petersen B.L."/>
            <person name="Pils B."/>
            <person name="Prigge M."/>
            <person name="Rensing S.A."/>
            <person name="Riano-Pachon D.M."/>
            <person name="Roberts A.W."/>
            <person name="Sato Y."/>
            <person name="Scheller H.V."/>
            <person name="Schulz B."/>
            <person name="Schulz C."/>
            <person name="Shakirov E.V."/>
            <person name="Shibagaki N."/>
            <person name="Shinohara N."/>
            <person name="Shippen D.E."/>
            <person name="Soerensen I."/>
            <person name="Sotooka R."/>
            <person name="Sugimoto N."/>
            <person name="Sugita M."/>
            <person name="Sumikawa N."/>
            <person name="Tanurdzic M."/>
            <person name="Theissen G."/>
            <person name="Ulvskov P."/>
            <person name="Wakazuki S."/>
            <person name="Weng J.K."/>
            <person name="Willats W.W."/>
            <person name="Wipf D."/>
            <person name="Wolf P.G."/>
            <person name="Yang L."/>
            <person name="Zimmer A.D."/>
            <person name="Zhu Q."/>
            <person name="Mitros T."/>
            <person name="Hellsten U."/>
            <person name="Loque D."/>
            <person name="Otillar R."/>
            <person name="Salamov A."/>
            <person name="Schmutz J."/>
            <person name="Shapiro H."/>
            <person name="Lindquist E."/>
            <person name="Lucas S."/>
            <person name="Rokhsar D."/>
            <person name="Grigoriev I.V."/>
        </authorList>
    </citation>
    <scope>NUCLEOTIDE SEQUENCE [LARGE SCALE GENOMIC DNA]</scope>
</reference>
<keyword evidence="4" id="KW-1185">Reference proteome</keyword>
<dbReference type="KEGG" id="smo:SELMODRAFT_449107"/>
<comment type="cofactor">
    <cofactor evidence="2">
        <name>Mg(2+)</name>
        <dbReference type="ChEBI" id="CHEBI:18420"/>
    </cofactor>
</comment>
<dbReference type="eggNOG" id="ENOG502SJ3H">
    <property type="taxonomic scope" value="Eukaryota"/>
</dbReference>
<dbReference type="SFLD" id="SFLDS00005">
    <property type="entry name" value="Isoprenoid_Synthase_Type_I"/>
    <property type="match status" value="1"/>
</dbReference>
<gene>
    <name evidence="3" type="ORF">SELMODRAFT_449107</name>
</gene>
<dbReference type="InParanoid" id="D8TCM6"/>
<evidence type="ECO:0000313" key="4">
    <source>
        <dbReference type="Proteomes" id="UP000001514"/>
    </source>
</evidence>
<dbReference type="PANTHER" id="PTHR35201:SF4">
    <property type="entry name" value="BETA-PINACENE SYNTHASE-RELATED"/>
    <property type="match status" value="1"/>
</dbReference>
<dbReference type="HOGENOM" id="CLU_063343_0_0_1"/>
<dbReference type="InterPro" id="IPR034686">
    <property type="entry name" value="Terpene_cyclase-like_2"/>
</dbReference>
<keyword evidence="2" id="KW-0460">Magnesium</keyword>
<organism evidence="4">
    <name type="scientific">Selaginella moellendorffii</name>
    <name type="common">Spikemoss</name>
    <dbReference type="NCBI Taxonomy" id="88036"/>
    <lineage>
        <taxon>Eukaryota</taxon>
        <taxon>Viridiplantae</taxon>
        <taxon>Streptophyta</taxon>
        <taxon>Embryophyta</taxon>
        <taxon>Tracheophyta</taxon>
        <taxon>Lycopodiopsida</taxon>
        <taxon>Selaginellales</taxon>
        <taxon>Selaginellaceae</taxon>
        <taxon>Selaginella</taxon>
    </lineage>
</organism>
<evidence type="ECO:0000313" key="3">
    <source>
        <dbReference type="EMBL" id="EFJ05530.1"/>
    </source>
</evidence>
<dbReference type="EMBL" id="GL377719">
    <property type="protein sequence ID" value="EFJ05530.1"/>
    <property type="molecule type" value="Genomic_DNA"/>
</dbReference>